<dbReference type="PaxDb" id="3880-AET00730"/>
<accession>G7K4L4</accession>
<sequence length="89" mass="9437">MSGGATRPLLAAVGFCGGSSGAVWGFGGVHCASQEWGGLLGVGHSLVFFALLSLGLWVVPLWMFLWWSVFELGPCIYYALSIPTELSSR</sequence>
<reference evidence="3" key="3">
    <citation type="submission" date="2015-04" db="UniProtKB">
        <authorList>
            <consortium name="EnsemblPlants"/>
        </authorList>
    </citation>
    <scope>IDENTIFICATION</scope>
    <source>
        <strain evidence="3">cv. Jemalong A17</strain>
    </source>
</reference>
<keyword evidence="1 2" id="KW-0812">Transmembrane</keyword>
<dbReference type="EnsemblPlants" id="AET00730">
    <property type="protein sequence ID" value="AET00730"/>
    <property type="gene ID" value="MTR_5g095280"/>
</dbReference>
<reference evidence="2 4" key="1">
    <citation type="journal article" date="2011" name="Nature">
        <title>The Medicago genome provides insight into the evolution of rhizobial symbioses.</title>
        <authorList>
            <person name="Young N.D."/>
            <person name="Debelle F."/>
            <person name="Oldroyd G.E."/>
            <person name="Geurts R."/>
            <person name="Cannon S.B."/>
            <person name="Udvardi M.K."/>
            <person name="Benedito V.A."/>
            <person name="Mayer K.F."/>
            <person name="Gouzy J."/>
            <person name="Schoof H."/>
            <person name="Van de Peer Y."/>
            <person name="Proost S."/>
            <person name="Cook D.R."/>
            <person name="Meyers B.C."/>
            <person name="Spannagl M."/>
            <person name="Cheung F."/>
            <person name="De Mita S."/>
            <person name="Krishnakumar V."/>
            <person name="Gundlach H."/>
            <person name="Zhou S."/>
            <person name="Mudge J."/>
            <person name="Bharti A.K."/>
            <person name="Murray J.D."/>
            <person name="Naoumkina M.A."/>
            <person name="Rosen B."/>
            <person name="Silverstein K.A."/>
            <person name="Tang H."/>
            <person name="Rombauts S."/>
            <person name="Zhao P.X."/>
            <person name="Zhou P."/>
            <person name="Barbe V."/>
            <person name="Bardou P."/>
            <person name="Bechner M."/>
            <person name="Bellec A."/>
            <person name="Berger A."/>
            <person name="Berges H."/>
            <person name="Bidwell S."/>
            <person name="Bisseling T."/>
            <person name="Choisne N."/>
            <person name="Couloux A."/>
            <person name="Denny R."/>
            <person name="Deshpande S."/>
            <person name="Dai X."/>
            <person name="Doyle J.J."/>
            <person name="Dudez A.M."/>
            <person name="Farmer A.D."/>
            <person name="Fouteau S."/>
            <person name="Franken C."/>
            <person name="Gibelin C."/>
            <person name="Gish J."/>
            <person name="Goldstein S."/>
            <person name="Gonzalez A.J."/>
            <person name="Green P.J."/>
            <person name="Hallab A."/>
            <person name="Hartog M."/>
            <person name="Hua A."/>
            <person name="Humphray S.J."/>
            <person name="Jeong D.H."/>
            <person name="Jing Y."/>
            <person name="Jocker A."/>
            <person name="Kenton S.M."/>
            <person name="Kim D.J."/>
            <person name="Klee K."/>
            <person name="Lai H."/>
            <person name="Lang C."/>
            <person name="Lin S."/>
            <person name="Macmil S.L."/>
            <person name="Magdelenat G."/>
            <person name="Matthews L."/>
            <person name="McCorrison J."/>
            <person name="Monaghan E.L."/>
            <person name="Mun J.H."/>
            <person name="Najar F.Z."/>
            <person name="Nicholson C."/>
            <person name="Noirot C."/>
            <person name="O'Bleness M."/>
            <person name="Paule C.R."/>
            <person name="Poulain J."/>
            <person name="Prion F."/>
            <person name="Qin B."/>
            <person name="Qu C."/>
            <person name="Retzel E.F."/>
            <person name="Riddle C."/>
            <person name="Sallet E."/>
            <person name="Samain S."/>
            <person name="Samson N."/>
            <person name="Sanders I."/>
            <person name="Saurat O."/>
            <person name="Scarpelli C."/>
            <person name="Schiex T."/>
            <person name="Segurens B."/>
            <person name="Severin A.J."/>
            <person name="Sherrier D.J."/>
            <person name="Shi R."/>
            <person name="Sims S."/>
            <person name="Singer S.R."/>
            <person name="Sinharoy S."/>
            <person name="Sterck L."/>
            <person name="Viollet A."/>
            <person name="Wang B.B."/>
            <person name="Wang K."/>
            <person name="Wang M."/>
            <person name="Wang X."/>
            <person name="Warfsmann J."/>
            <person name="Weissenbach J."/>
            <person name="White D.D."/>
            <person name="White J.D."/>
            <person name="Wiley G.B."/>
            <person name="Wincker P."/>
            <person name="Xing Y."/>
            <person name="Yang L."/>
            <person name="Yao Z."/>
            <person name="Ying F."/>
            <person name="Zhai J."/>
            <person name="Zhou L."/>
            <person name="Zuber A."/>
            <person name="Denarie J."/>
            <person name="Dixon R.A."/>
            <person name="May G.D."/>
            <person name="Schwartz D.C."/>
            <person name="Rogers J."/>
            <person name="Quetier F."/>
            <person name="Town C.D."/>
            <person name="Roe B.A."/>
        </authorList>
    </citation>
    <scope>NUCLEOTIDE SEQUENCE [LARGE SCALE GENOMIC DNA]</scope>
    <source>
        <strain evidence="2">A17</strain>
        <strain evidence="3 4">cv. Jemalong A17</strain>
    </source>
</reference>
<keyword evidence="1" id="KW-1133">Transmembrane helix</keyword>
<proteinExistence type="predicted"/>
<evidence type="ECO:0000256" key="1">
    <source>
        <dbReference type="SAM" id="Phobius"/>
    </source>
</evidence>
<keyword evidence="1" id="KW-0472">Membrane</keyword>
<evidence type="ECO:0000313" key="4">
    <source>
        <dbReference type="Proteomes" id="UP000002051"/>
    </source>
</evidence>
<dbReference type="Proteomes" id="UP000002051">
    <property type="component" value="Chromosome 5"/>
</dbReference>
<name>G7K4L4_MEDTR</name>
<gene>
    <name evidence="2" type="ordered locus">MTR_5g095280</name>
</gene>
<evidence type="ECO:0000313" key="2">
    <source>
        <dbReference type="EMBL" id="AET00730.1"/>
    </source>
</evidence>
<organism evidence="2 4">
    <name type="scientific">Medicago truncatula</name>
    <name type="common">Barrel medic</name>
    <name type="synonym">Medicago tribuloides</name>
    <dbReference type="NCBI Taxonomy" id="3880"/>
    <lineage>
        <taxon>Eukaryota</taxon>
        <taxon>Viridiplantae</taxon>
        <taxon>Streptophyta</taxon>
        <taxon>Embryophyta</taxon>
        <taxon>Tracheophyta</taxon>
        <taxon>Spermatophyta</taxon>
        <taxon>Magnoliopsida</taxon>
        <taxon>eudicotyledons</taxon>
        <taxon>Gunneridae</taxon>
        <taxon>Pentapetalae</taxon>
        <taxon>rosids</taxon>
        <taxon>fabids</taxon>
        <taxon>Fabales</taxon>
        <taxon>Fabaceae</taxon>
        <taxon>Papilionoideae</taxon>
        <taxon>50 kb inversion clade</taxon>
        <taxon>NPAAA clade</taxon>
        <taxon>Hologalegina</taxon>
        <taxon>IRL clade</taxon>
        <taxon>Trifolieae</taxon>
        <taxon>Medicago</taxon>
    </lineage>
</organism>
<dbReference type="HOGENOM" id="CLU_2458207_0_0_1"/>
<reference evidence="2 4" key="2">
    <citation type="journal article" date="2014" name="BMC Genomics">
        <title>An improved genome release (version Mt4.0) for the model legume Medicago truncatula.</title>
        <authorList>
            <person name="Tang H."/>
            <person name="Krishnakumar V."/>
            <person name="Bidwell S."/>
            <person name="Rosen B."/>
            <person name="Chan A."/>
            <person name="Zhou S."/>
            <person name="Gentzbittel L."/>
            <person name="Childs K.L."/>
            <person name="Yandell M."/>
            <person name="Gundlach H."/>
            <person name="Mayer K.F."/>
            <person name="Schwartz D.C."/>
            <person name="Town C.D."/>
        </authorList>
    </citation>
    <scope>GENOME REANNOTATION</scope>
    <source>
        <strain evidence="3 4">cv. Jemalong A17</strain>
    </source>
</reference>
<feature type="transmembrane region" description="Helical" evidence="1">
    <location>
        <begin position="45"/>
        <end position="67"/>
    </location>
</feature>
<dbReference type="EMBL" id="CM001221">
    <property type="protein sequence ID" value="AET00730.1"/>
    <property type="molecule type" value="Genomic_DNA"/>
</dbReference>
<evidence type="ECO:0000313" key="3">
    <source>
        <dbReference type="EnsemblPlants" id="AET00730"/>
    </source>
</evidence>
<dbReference type="AlphaFoldDB" id="G7K4L4"/>
<protein>
    <submittedName>
        <fullName evidence="2">Transmembrane protein, putative</fullName>
    </submittedName>
</protein>
<keyword evidence="4" id="KW-1185">Reference proteome</keyword>